<name>A0A7G8BI58_9BACT</name>
<feature type="transmembrane region" description="Helical" evidence="1">
    <location>
        <begin position="53"/>
        <end position="73"/>
    </location>
</feature>
<evidence type="ECO:0000313" key="2">
    <source>
        <dbReference type="EMBL" id="QNI32228.1"/>
    </source>
</evidence>
<evidence type="ECO:0008006" key="4">
    <source>
        <dbReference type="Google" id="ProtNLM"/>
    </source>
</evidence>
<organism evidence="2 3">
    <name type="scientific">Alloacidobacterium dinghuense</name>
    <dbReference type="NCBI Taxonomy" id="2763107"/>
    <lineage>
        <taxon>Bacteria</taxon>
        <taxon>Pseudomonadati</taxon>
        <taxon>Acidobacteriota</taxon>
        <taxon>Terriglobia</taxon>
        <taxon>Terriglobales</taxon>
        <taxon>Acidobacteriaceae</taxon>
        <taxon>Alloacidobacterium</taxon>
    </lineage>
</organism>
<keyword evidence="1" id="KW-0472">Membrane</keyword>
<dbReference type="Proteomes" id="UP000515312">
    <property type="component" value="Chromosome"/>
</dbReference>
<dbReference type="EMBL" id="CP060394">
    <property type="protein sequence ID" value="QNI32228.1"/>
    <property type="molecule type" value="Genomic_DNA"/>
</dbReference>
<feature type="transmembrane region" description="Helical" evidence="1">
    <location>
        <begin position="120"/>
        <end position="138"/>
    </location>
</feature>
<dbReference type="RefSeq" id="WP_186743183.1">
    <property type="nucleotide sequence ID" value="NZ_CP060394.1"/>
</dbReference>
<accession>A0A7G8BI58</accession>
<evidence type="ECO:0000313" key="3">
    <source>
        <dbReference type="Proteomes" id="UP000515312"/>
    </source>
</evidence>
<proteinExistence type="predicted"/>
<feature type="transmembrane region" description="Helical" evidence="1">
    <location>
        <begin position="94"/>
        <end position="114"/>
    </location>
</feature>
<evidence type="ECO:0000256" key="1">
    <source>
        <dbReference type="SAM" id="Phobius"/>
    </source>
</evidence>
<keyword evidence="1" id="KW-0812">Transmembrane</keyword>
<feature type="transmembrane region" description="Helical" evidence="1">
    <location>
        <begin position="274"/>
        <end position="290"/>
    </location>
</feature>
<protein>
    <recommendedName>
        <fullName evidence="4">UbiA prenyltransferase family protein</fullName>
    </recommendedName>
</protein>
<keyword evidence="3" id="KW-1185">Reference proteome</keyword>
<dbReference type="AlphaFoldDB" id="A0A7G8BI58"/>
<sequence>MALAAEQTSATTRFTSIPAKLPVYWHLLSLDAPTVAALWCWSFSRVAHIDLPVLAPALLAVGTWLIYVADRILDGLDRTNWQRLRERHFFYSQHRSTFLIAGAIVSPAFAWIIFTRMSPAARLGDAAVFAFAAFYFLIVHTHGRQAERWLPKELAVGVLFAVATAVPTWARDTNGKSALVPPVAIFAVLCWLNCVAIESWEGSATDSSHSTTSWAARHLRGLASTTLALSLAMALLCLHDGASVSLFLASAMSAFLLVWLASRKQRFGPLQLRVAVDAALLTPLLFVAWLG</sequence>
<feature type="transmembrane region" description="Helical" evidence="1">
    <location>
        <begin position="23"/>
        <end position="41"/>
    </location>
</feature>
<dbReference type="KEGG" id="adin:H7849_25120"/>
<feature type="transmembrane region" description="Helical" evidence="1">
    <location>
        <begin position="244"/>
        <end position="262"/>
    </location>
</feature>
<feature type="transmembrane region" description="Helical" evidence="1">
    <location>
        <begin position="182"/>
        <end position="200"/>
    </location>
</feature>
<gene>
    <name evidence="2" type="ORF">H7849_25120</name>
</gene>
<reference evidence="2 3" key="1">
    <citation type="submission" date="2020-08" db="EMBL/GenBank/DDBJ databases">
        <title>Edaphobacter telluris sp. nov. and Acidobacterium dinghuensis sp. nov., two acidobacteria isolated from forest soil.</title>
        <authorList>
            <person name="Fu J."/>
            <person name="Qiu L."/>
        </authorList>
    </citation>
    <scope>NUCLEOTIDE SEQUENCE [LARGE SCALE GENOMIC DNA]</scope>
    <source>
        <strain evidence="2">4Y35</strain>
    </source>
</reference>
<keyword evidence="1" id="KW-1133">Transmembrane helix</keyword>